<evidence type="ECO:0000313" key="5">
    <source>
        <dbReference type="Proteomes" id="UP000192726"/>
    </source>
</evidence>
<dbReference type="STRING" id="553510.B1H19_03005"/>
<dbReference type="GO" id="GO:0016740">
    <property type="term" value="F:transferase activity"/>
    <property type="evidence" value="ECO:0007669"/>
    <property type="project" value="UniProtKB-KW"/>
</dbReference>
<sequence length="699" mass="78220">MIILGTKPVQHDACFALVRDGEPLFIYEQERFNRIKHGMSSHLSVLFEALDEHSIAPDQIDLVTNCIDPSRLEARKRQVRGYLSAPHAQDMERYLEWRIPTWHKALLAAGFPADRVVNIPHHICHCAGVYYASPFDDAAILSVDGSGETETSMLAHGSGNDLDVLRTVPLPQSLGLFYQGATMWLGWGFGEEGKTMALAAYGDPARYRAALDAFLRIDDTGAYTFLPAQRRGAHRYTSPELATTLFAHSFGPPRRPEEPLTSLHQDVAAAVQAICEEIMLNSARHLKEATRSANLLITGGVALNSAANGRIMKSGTFDRIEVYPQANDSGTALGGALYAYHRLGRTERPRRWHLTHPYWGREIDLDNLPDVAARHGQRGTRVPDQEAAAELLAAGHTLGWVQGRSEVGPRALGNRSILGNPLAPDIKRRINDGIKHRENWRPFAPSVLREDLTEYFDADQDLPYMTIVAPLREEWRDKLASIGHVDGTARVQTVTQQSNPRFYALLQAFKRRTGLGVLLNTSFNDRGEPLVQTCEQAFRLYLTSTMDALCIGDWLFTDKQPHAPVQPFAPYLDNFTRIPRGRLALVEPGEPMPEAMKAHLMSRADAHPATLPDVLAEAASRRWDGVLCYVGGTADLFVFDRELYFSHWADASRRIMEEAGLPVHWIDGRGDVTPARDVLYMHHRSFQCPIPATYERYWA</sequence>
<dbReference type="PANTHER" id="PTHR34847">
    <property type="entry name" value="NODULATION PROTEIN U"/>
    <property type="match status" value="1"/>
</dbReference>
<dbReference type="InterPro" id="IPR031730">
    <property type="entry name" value="Carbam_trans_C"/>
</dbReference>
<dbReference type="RefSeq" id="WP_083102699.1">
    <property type="nucleotide sequence ID" value="NZ_CP020569.1"/>
</dbReference>
<keyword evidence="4" id="KW-0808">Transferase</keyword>
<dbReference type="Gene3D" id="3.90.870.20">
    <property type="entry name" value="Carbamoyltransferase, C-terminal domain"/>
    <property type="match status" value="1"/>
</dbReference>
<dbReference type="EMBL" id="CP020569">
    <property type="protein sequence ID" value="ARF53269.1"/>
    <property type="molecule type" value="Genomic_DNA"/>
</dbReference>
<dbReference type="Pfam" id="PF02543">
    <property type="entry name" value="Carbam_trans_N"/>
    <property type="match status" value="1"/>
</dbReference>
<dbReference type="OrthoDB" id="9780777at2"/>
<evidence type="ECO:0000259" key="2">
    <source>
        <dbReference type="Pfam" id="PF02543"/>
    </source>
</evidence>
<dbReference type="Pfam" id="PF16861">
    <property type="entry name" value="Carbam_trans_C"/>
    <property type="match status" value="1"/>
</dbReference>
<evidence type="ECO:0000313" key="4">
    <source>
        <dbReference type="EMBL" id="ARF53269.1"/>
    </source>
</evidence>
<protein>
    <submittedName>
        <fullName evidence="4">Carbamoyltransferase</fullName>
    </submittedName>
</protein>
<keyword evidence="5" id="KW-1185">Reference proteome</keyword>
<accession>A0A1V0TK15</accession>
<dbReference type="InterPro" id="IPR043129">
    <property type="entry name" value="ATPase_NBD"/>
</dbReference>
<feature type="domain" description="Carbamoyltransferase C-terminal" evidence="3">
    <location>
        <begin position="389"/>
        <end position="556"/>
    </location>
</feature>
<dbReference type="PANTHER" id="PTHR34847:SF1">
    <property type="entry name" value="NODULATION PROTEIN U"/>
    <property type="match status" value="1"/>
</dbReference>
<feature type="domain" description="Carbamoyltransferase" evidence="2">
    <location>
        <begin position="3"/>
        <end position="337"/>
    </location>
</feature>
<dbReference type="Gene3D" id="3.30.420.40">
    <property type="match status" value="2"/>
</dbReference>
<evidence type="ECO:0000256" key="1">
    <source>
        <dbReference type="ARBA" id="ARBA00006129"/>
    </source>
</evidence>
<name>A0A1V0TK15_9ACTN</name>
<dbReference type="AlphaFoldDB" id="A0A1V0TK15"/>
<dbReference type="KEGG" id="sgv:B1H19_03005"/>
<comment type="similarity">
    <text evidence="1">Belongs to the NodU/CmcH family.</text>
</comment>
<dbReference type="InterPro" id="IPR051338">
    <property type="entry name" value="NodU/CmcH_Carbamoyltrnsfr"/>
</dbReference>
<proteinExistence type="inferred from homology"/>
<dbReference type="Proteomes" id="UP000192726">
    <property type="component" value="Chromosome"/>
</dbReference>
<evidence type="ECO:0000259" key="3">
    <source>
        <dbReference type="Pfam" id="PF16861"/>
    </source>
</evidence>
<dbReference type="SUPFAM" id="SSF53067">
    <property type="entry name" value="Actin-like ATPase domain"/>
    <property type="match status" value="1"/>
</dbReference>
<reference evidence="4 5" key="1">
    <citation type="submission" date="2017-04" db="EMBL/GenBank/DDBJ databases">
        <title>Complete Genome Sequence of Streptomyces gilvosporeus F607, a Capable Producer of Natamycin.</title>
        <authorList>
            <person name="Zong G."/>
            <person name="Zhong C."/>
            <person name="Fu J."/>
            <person name="Qin R."/>
            <person name="Cao G."/>
        </authorList>
    </citation>
    <scope>NUCLEOTIDE SEQUENCE [LARGE SCALE GENOMIC DNA]</scope>
    <source>
        <strain evidence="4 5">F607</strain>
    </source>
</reference>
<gene>
    <name evidence="4" type="ORF">B1H19_03005</name>
</gene>
<dbReference type="InterPro" id="IPR038152">
    <property type="entry name" value="Carbam_trans_C_sf"/>
</dbReference>
<organism evidence="4 5">
    <name type="scientific">Streptomyces gilvosporeus</name>
    <dbReference type="NCBI Taxonomy" id="553510"/>
    <lineage>
        <taxon>Bacteria</taxon>
        <taxon>Bacillati</taxon>
        <taxon>Actinomycetota</taxon>
        <taxon>Actinomycetes</taxon>
        <taxon>Kitasatosporales</taxon>
        <taxon>Streptomycetaceae</taxon>
        <taxon>Streptomyces</taxon>
    </lineage>
</organism>
<dbReference type="InterPro" id="IPR003696">
    <property type="entry name" value="Carbtransf_dom"/>
</dbReference>